<feature type="domain" description="Anthranilate synthase component I N-terminal" evidence="8">
    <location>
        <begin position="275"/>
        <end position="413"/>
    </location>
</feature>
<dbReference type="NCBIfam" id="TIGR00553">
    <property type="entry name" value="pabB"/>
    <property type="match status" value="1"/>
</dbReference>
<dbReference type="EC" id="2.6.1.85" evidence="2"/>
<dbReference type="PRINTS" id="PR00096">
    <property type="entry name" value="GATASE"/>
</dbReference>
<evidence type="ECO:0000256" key="4">
    <source>
        <dbReference type="ARBA" id="ARBA00022962"/>
    </source>
</evidence>
<evidence type="ECO:0000256" key="3">
    <source>
        <dbReference type="ARBA" id="ARBA00022679"/>
    </source>
</evidence>
<dbReference type="InterPro" id="IPR017926">
    <property type="entry name" value="GATASE"/>
</dbReference>
<keyword evidence="10" id="KW-1185">Reference proteome</keyword>
<feature type="domain" description="Glutamine amidotransferase" evidence="6">
    <location>
        <begin position="4"/>
        <end position="191"/>
    </location>
</feature>
<keyword evidence="3" id="KW-0808">Transferase</keyword>
<dbReference type="PANTHER" id="PTHR11236:SF18">
    <property type="entry name" value="AMINODEOXYCHORISMATE SYNTHASE"/>
    <property type="match status" value="1"/>
</dbReference>
<organism evidence="9 10">
    <name type="scientific">Nocardiopsis rhodophaea</name>
    <dbReference type="NCBI Taxonomy" id="280238"/>
    <lineage>
        <taxon>Bacteria</taxon>
        <taxon>Bacillati</taxon>
        <taxon>Actinomycetota</taxon>
        <taxon>Actinomycetes</taxon>
        <taxon>Streptosporangiales</taxon>
        <taxon>Nocardiopsidaceae</taxon>
        <taxon>Nocardiopsis</taxon>
    </lineage>
</organism>
<dbReference type="InterPro" id="IPR029062">
    <property type="entry name" value="Class_I_gatase-like"/>
</dbReference>
<dbReference type="EMBL" id="BAAAPC010000009">
    <property type="protein sequence ID" value="GAA1996565.1"/>
    <property type="molecule type" value="Genomic_DNA"/>
</dbReference>
<sequence length="748" mass="79826">MRVLLVDNHDSYTYNLFQLIAGVLGTEPVVVANDDPRWAELDPAAFDAAVVSPGPGRPQHARDLGRVPQVLADPRLPVLGVCLGHQAIAYFADEPVHSAPVPRHGHLSPIRHTGTGLFAGIPQGFTAVRYHSLAVPDPLQDPLTDVLTATAWAEDDVVMGLEHRALPRWGVQFHPESVASEHGRDLVANFAALARDARSAAVRLSGARSVDEASETTGKGHPNQLTEIPPGRTDDTRIRFDLGKREAPVSETRAASYEPQPGEVRFRTLPAAVDTERAFAHLYAASPYAFWLDSSRVGGTARFSFLGNTDGPEGEVLTYRVGAGAVSVRRGGAPEERVPGTIFDALRRRVAARPHATAAGLPFDFVGGYVGFFGYELKADCGGQAAHRSSVPDAVWMRCTRFVAVDHVEGRTYAVAVGRDAAADEAWLDAVTRDLADLPPLPPVCPASASAGTVAADVELEELLERPREGYLTDVKECLGHLVAGESYEICLTNRVRLPAPADDLAFYRRLRHHRPAPYAALLRLGGISVFSASPERFLRIDAEGTADSRPIKGTAPRADDPATDQRLAEELRTGAKTRAENLMIVDLLRNDLGRVCEVGSVGVPAFMYTESYATVHQLVSTVRGRLRPEVAAVDAVRACFPGGSMTGAPKLRTMEIIDDLESSARGVYSGALGYVSFGGTTDLSIVIRTAVRDGSELEIGAGGAIVLDSDPEDEYAEMLLKAAVPAAGLGAPGAPQLGGAVGDRDRG</sequence>
<evidence type="ECO:0000259" key="6">
    <source>
        <dbReference type="Pfam" id="PF00117"/>
    </source>
</evidence>
<evidence type="ECO:0000259" key="8">
    <source>
        <dbReference type="Pfam" id="PF04715"/>
    </source>
</evidence>
<dbReference type="SUPFAM" id="SSF52317">
    <property type="entry name" value="Class I glutamine amidotransferase-like"/>
    <property type="match status" value="1"/>
</dbReference>
<proteinExistence type="inferred from homology"/>
<feature type="region of interest" description="Disordered" evidence="5">
    <location>
        <begin position="208"/>
        <end position="235"/>
    </location>
</feature>
<dbReference type="InterPro" id="IPR006221">
    <property type="entry name" value="TrpG/PapA_dom"/>
</dbReference>
<dbReference type="Pfam" id="PF04715">
    <property type="entry name" value="Anth_synt_I_N"/>
    <property type="match status" value="1"/>
</dbReference>
<feature type="domain" description="Chorismate-utilising enzyme C-terminal" evidence="7">
    <location>
        <begin position="468"/>
        <end position="722"/>
    </location>
</feature>
<dbReference type="NCBIfam" id="TIGR00566">
    <property type="entry name" value="trpG_papA"/>
    <property type="match status" value="1"/>
</dbReference>
<dbReference type="InterPro" id="IPR015890">
    <property type="entry name" value="Chorismate_C"/>
</dbReference>
<accession>A0ABN2T1M2</accession>
<dbReference type="InterPro" id="IPR019999">
    <property type="entry name" value="Anth_synth_I-like"/>
</dbReference>
<dbReference type="RefSeq" id="WP_344162272.1">
    <property type="nucleotide sequence ID" value="NZ_BAAAPC010000009.1"/>
</dbReference>
<evidence type="ECO:0000256" key="2">
    <source>
        <dbReference type="ARBA" id="ARBA00013139"/>
    </source>
</evidence>
<reference evidence="9 10" key="1">
    <citation type="journal article" date="2019" name="Int. J. Syst. Evol. Microbiol.">
        <title>The Global Catalogue of Microorganisms (GCM) 10K type strain sequencing project: providing services to taxonomists for standard genome sequencing and annotation.</title>
        <authorList>
            <consortium name="The Broad Institute Genomics Platform"/>
            <consortium name="The Broad Institute Genome Sequencing Center for Infectious Disease"/>
            <person name="Wu L."/>
            <person name="Ma J."/>
        </authorList>
    </citation>
    <scope>NUCLEOTIDE SEQUENCE [LARGE SCALE GENOMIC DNA]</scope>
    <source>
        <strain evidence="9 10">JCM 15313</strain>
    </source>
</reference>
<dbReference type="Gene3D" id="3.60.120.10">
    <property type="entry name" value="Anthranilate synthase"/>
    <property type="match status" value="1"/>
</dbReference>
<dbReference type="PANTHER" id="PTHR11236">
    <property type="entry name" value="AMINOBENZOATE/ANTHRANILATE SYNTHASE"/>
    <property type="match status" value="1"/>
</dbReference>
<dbReference type="Pfam" id="PF00425">
    <property type="entry name" value="Chorismate_bind"/>
    <property type="match status" value="1"/>
</dbReference>
<protein>
    <recommendedName>
        <fullName evidence="2">aminodeoxychorismate synthase</fullName>
        <ecNumber evidence="2">2.6.1.85</ecNumber>
    </recommendedName>
</protein>
<dbReference type="InterPro" id="IPR005801">
    <property type="entry name" value="ADC_synthase"/>
</dbReference>
<dbReference type="PROSITE" id="PS51273">
    <property type="entry name" value="GATASE_TYPE_1"/>
    <property type="match status" value="1"/>
</dbReference>
<dbReference type="Pfam" id="PF00117">
    <property type="entry name" value="GATase"/>
    <property type="match status" value="1"/>
</dbReference>
<evidence type="ECO:0000313" key="9">
    <source>
        <dbReference type="EMBL" id="GAA1996565.1"/>
    </source>
</evidence>
<dbReference type="PRINTS" id="PR00097">
    <property type="entry name" value="ANTSNTHASEII"/>
</dbReference>
<dbReference type="Proteomes" id="UP001501585">
    <property type="component" value="Unassembled WGS sequence"/>
</dbReference>
<comment type="caution">
    <text evidence="9">The sequence shown here is derived from an EMBL/GenBank/DDBJ whole genome shotgun (WGS) entry which is preliminary data.</text>
</comment>
<dbReference type="InterPro" id="IPR005802">
    <property type="entry name" value="ADC_synth_comp_1"/>
</dbReference>
<dbReference type="Gene3D" id="3.40.50.880">
    <property type="match status" value="1"/>
</dbReference>
<comment type="similarity">
    <text evidence="1">In the C-terminal section; belongs to the anthranilate synthase component I family.</text>
</comment>
<evidence type="ECO:0000259" key="7">
    <source>
        <dbReference type="Pfam" id="PF00425"/>
    </source>
</evidence>
<evidence type="ECO:0000256" key="1">
    <source>
        <dbReference type="ARBA" id="ARBA00005970"/>
    </source>
</evidence>
<name>A0ABN2T1M2_9ACTN</name>
<dbReference type="SUPFAM" id="SSF56322">
    <property type="entry name" value="ADC synthase"/>
    <property type="match status" value="1"/>
</dbReference>
<evidence type="ECO:0000256" key="5">
    <source>
        <dbReference type="SAM" id="MobiDB-lite"/>
    </source>
</evidence>
<gene>
    <name evidence="9" type="ORF">GCM10009799_24230</name>
</gene>
<dbReference type="InterPro" id="IPR006805">
    <property type="entry name" value="Anth_synth_I_N"/>
</dbReference>
<dbReference type="CDD" id="cd01743">
    <property type="entry name" value="GATase1_Anthranilate_Synthase"/>
    <property type="match status" value="1"/>
</dbReference>
<evidence type="ECO:0000313" key="10">
    <source>
        <dbReference type="Proteomes" id="UP001501585"/>
    </source>
</evidence>
<keyword evidence="4" id="KW-0315">Glutamine amidotransferase</keyword>